<reference evidence="3" key="1">
    <citation type="journal article" date="2019" name="Int. J. Syst. Evol. Microbiol.">
        <title>The Global Catalogue of Microorganisms (GCM) 10K type strain sequencing project: providing services to taxonomists for standard genome sequencing and annotation.</title>
        <authorList>
            <consortium name="The Broad Institute Genomics Platform"/>
            <consortium name="The Broad Institute Genome Sequencing Center for Infectious Disease"/>
            <person name="Wu L."/>
            <person name="Ma J."/>
        </authorList>
    </citation>
    <scope>NUCLEOTIDE SEQUENCE [LARGE SCALE GENOMIC DNA]</scope>
    <source>
        <strain evidence="3">NBRC 105830</strain>
    </source>
</reference>
<keyword evidence="2" id="KW-0378">Hydrolase</keyword>
<dbReference type="PRINTS" id="PR00111">
    <property type="entry name" value="ABHYDROLASE"/>
</dbReference>
<dbReference type="RefSeq" id="WP_241441282.1">
    <property type="nucleotide sequence ID" value="NZ_BSUJ01000001.1"/>
</dbReference>
<keyword evidence="3" id="KW-1185">Reference proteome</keyword>
<evidence type="ECO:0000313" key="3">
    <source>
        <dbReference type="Proteomes" id="UP001157109"/>
    </source>
</evidence>
<sequence>MPFATATDGSRLWFDALGEGNPVVLLSGQSLDHRMWIGLAEELAQDLQVVLVDNRGTGSSELGDLRENPLSTTLFADDVVAVLDELGLARASVYGFSMGGRIAQQLAVTHPDRVDRLVLSATGPGGPHQAKRPRSADQALLGGNTEAGRAALVDLFFSREFASQRGDLVDVILPSTTRESMRAHFAASAGHDAWALLPSIEAPTLVMHGDADQLTPPDNARILADRIPDSRIALIADGRHGYLHEFALQVTPFAADFLA</sequence>
<dbReference type="SUPFAM" id="SSF53474">
    <property type="entry name" value="alpha/beta-Hydrolases"/>
    <property type="match status" value="1"/>
</dbReference>
<dbReference type="PANTHER" id="PTHR43433:SF5">
    <property type="entry name" value="AB HYDROLASE-1 DOMAIN-CONTAINING PROTEIN"/>
    <property type="match status" value="1"/>
</dbReference>
<dbReference type="Gene3D" id="3.40.50.1820">
    <property type="entry name" value="alpha/beta hydrolase"/>
    <property type="match status" value="1"/>
</dbReference>
<comment type="caution">
    <text evidence="2">The sequence shown here is derived from an EMBL/GenBank/DDBJ whole genome shotgun (WGS) entry which is preliminary data.</text>
</comment>
<dbReference type="Proteomes" id="UP001157109">
    <property type="component" value="Unassembled WGS sequence"/>
</dbReference>
<dbReference type="GO" id="GO:0016787">
    <property type="term" value="F:hydrolase activity"/>
    <property type="evidence" value="ECO:0007669"/>
    <property type="project" value="UniProtKB-KW"/>
</dbReference>
<evidence type="ECO:0000313" key="2">
    <source>
        <dbReference type="EMBL" id="GMA20941.1"/>
    </source>
</evidence>
<organism evidence="2 3">
    <name type="scientific">Arsenicicoccus piscis</name>
    <dbReference type="NCBI Taxonomy" id="673954"/>
    <lineage>
        <taxon>Bacteria</taxon>
        <taxon>Bacillati</taxon>
        <taxon>Actinomycetota</taxon>
        <taxon>Actinomycetes</taxon>
        <taxon>Micrococcales</taxon>
        <taxon>Intrasporangiaceae</taxon>
        <taxon>Arsenicicoccus</taxon>
    </lineage>
</organism>
<gene>
    <name evidence="2" type="ORF">GCM10025862_29620</name>
</gene>
<protein>
    <submittedName>
        <fullName evidence="2">Alpha/beta hydrolase fold protein</fullName>
    </submittedName>
</protein>
<name>A0ABQ6HRI6_9MICO</name>
<dbReference type="Pfam" id="PF00561">
    <property type="entry name" value="Abhydrolase_1"/>
    <property type="match status" value="1"/>
</dbReference>
<feature type="domain" description="AB hydrolase-1" evidence="1">
    <location>
        <begin position="21"/>
        <end position="241"/>
    </location>
</feature>
<evidence type="ECO:0000259" key="1">
    <source>
        <dbReference type="Pfam" id="PF00561"/>
    </source>
</evidence>
<accession>A0ABQ6HRI6</accession>
<dbReference type="EMBL" id="BSUJ01000001">
    <property type="protein sequence ID" value="GMA20941.1"/>
    <property type="molecule type" value="Genomic_DNA"/>
</dbReference>
<dbReference type="InterPro" id="IPR000073">
    <property type="entry name" value="AB_hydrolase_1"/>
</dbReference>
<dbReference type="InterPro" id="IPR029058">
    <property type="entry name" value="AB_hydrolase_fold"/>
</dbReference>
<dbReference type="PANTHER" id="PTHR43433">
    <property type="entry name" value="HYDROLASE, ALPHA/BETA FOLD FAMILY PROTEIN"/>
    <property type="match status" value="1"/>
</dbReference>
<dbReference type="InterPro" id="IPR050471">
    <property type="entry name" value="AB_hydrolase"/>
</dbReference>
<proteinExistence type="predicted"/>